<evidence type="ECO:0000313" key="1">
    <source>
        <dbReference type="EMBL" id="MFD1739776.1"/>
    </source>
</evidence>
<evidence type="ECO:0000313" key="2">
    <source>
        <dbReference type="Proteomes" id="UP001597214"/>
    </source>
</evidence>
<proteinExistence type="predicted"/>
<reference evidence="2" key="1">
    <citation type="journal article" date="2019" name="Int. J. Syst. Evol. Microbiol.">
        <title>The Global Catalogue of Microorganisms (GCM) 10K type strain sequencing project: providing services to taxonomists for standard genome sequencing and annotation.</title>
        <authorList>
            <consortium name="The Broad Institute Genomics Platform"/>
            <consortium name="The Broad Institute Genome Sequencing Center for Infectious Disease"/>
            <person name="Wu L."/>
            <person name="Ma J."/>
        </authorList>
    </citation>
    <scope>NUCLEOTIDE SEQUENCE [LARGE SCALE GENOMIC DNA]</scope>
    <source>
        <strain evidence="2">CCUG 49339</strain>
    </source>
</reference>
<sequence>MKGRKKYNRDGDNMAFKREVWINAPLEKVFEIASDLRNSAAILEHVVDVQLLSEGPISKGTKLKEVREIRGRKAEALIVVTEFIPNQKYSVKSENNGLFVEYHYTFHPKDSGTIVQFEGVIHTKGFMNVLFKPVIASIIKKEDGNHLEDLKKYIEQQNDNKEEATTVQ</sequence>
<dbReference type="Pfam" id="PF10604">
    <property type="entry name" value="Polyketide_cyc2"/>
    <property type="match status" value="1"/>
</dbReference>
<dbReference type="SUPFAM" id="SSF55961">
    <property type="entry name" value="Bet v1-like"/>
    <property type="match status" value="1"/>
</dbReference>
<organism evidence="1 2">
    <name type="scientific">Bacillus salitolerans</name>
    <dbReference type="NCBI Taxonomy" id="1437434"/>
    <lineage>
        <taxon>Bacteria</taxon>
        <taxon>Bacillati</taxon>
        <taxon>Bacillota</taxon>
        <taxon>Bacilli</taxon>
        <taxon>Bacillales</taxon>
        <taxon>Bacillaceae</taxon>
        <taxon>Bacillus</taxon>
    </lineage>
</organism>
<accession>A0ABW4LXX2</accession>
<dbReference type="EMBL" id="JBHUEM010000060">
    <property type="protein sequence ID" value="MFD1739776.1"/>
    <property type="molecule type" value="Genomic_DNA"/>
</dbReference>
<dbReference type="InterPro" id="IPR023393">
    <property type="entry name" value="START-like_dom_sf"/>
</dbReference>
<keyword evidence="2" id="KW-1185">Reference proteome</keyword>
<dbReference type="Gene3D" id="3.30.530.20">
    <property type="match status" value="1"/>
</dbReference>
<comment type="caution">
    <text evidence="1">The sequence shown here is derived from an EMBL/GenBank/DDBJ whole genome shotgun (WGS) entry which is preliminary data.</text>
</comment>
<gene>
    <name evidence="1" type="ORF">ACFSCX_25245</name>
</gene>
<name>A0ABW4LXX2_9BACI</name>
<dbReference type="InterPro" id="IPR019587">
    <property type="entry name" value="Polyketide_cyclase/dehydratase"/>
</dbReference>
<protein>
    <submittedName>
        <fullName evidence="1">SRPBCC family protein</fullName>
    </submittedName>
</protein>
<dbReference type="Proteomes" id="UP001597214">
    <property type="component" value="Unassembled WGS sequence"/>
</dbReference>
<dbReference type="RefSeq" id="WP_377931031.1">
    <property type="nucleotide sequence ID" value="NZ_JBHUEM010000060.1"/>
</dbReference>